<dbReference type="Gene3D" id="1.10.510.10">
    <property type="entry name" value="Transferase(Phosphotransferase) domain 1"/>
    <property type="match status" value="1"/>
</dbReference>
<accession>A0A2R2MIR2</accession>
<dbReference type="Pfam" id="PF07714">
    <property type="entry name" value="PK_Tyr_Ser-Thr"/>
    <property type="match status" value="1"/>
</dbReference>
<evidence type="ECO:0000313" key="7">
    <source>
        <dbReference type="RefSeq" id="XP_023930110.1"/>
    </source>
</evidence>
<dbReference type="KEGG" id="lak:106175959"/>
<dbReference type="InterPro" id="IPR020635">
    <property type="entry name" value="Tyr_kinase_cat_dom"/>
</dbReference>
<organism evidence="6 7">
    <name type="scientific">Lingula anatina</name>
    <name type="common">Brachiopod</name>
    <name type="synonym">Lingula unguis</name>
    <dbReference type="NCBI Taxonomy" id="7574"/>
    <lineage>
        <taxon>Eukaryota</taxon>
        <taxon>Metazoa</taxon>
        <taxon>Spiralia</taxon>
        <taxon>Lophotrochozoa</taxon>
        <taxon>Brachiopoda</taxon>
        <taxon>Linguliformea</taxon>
        <taxon>Lingulata</taxon>
        <taxon>Lingulida</taxon>
        <taxon>Linguloidea</taxon>
        <taxon>Lingulidae</taxon>
        <taxon>Lingula</taxon>
    </lineage>
</organism>
<evidence type="ECO:0000313" key="6">
    <source>
        <dbReference type="Proteomes" id="UP000085678"/>
    </source>
</evidence>
<dbReference type="FunCoup" id="A0A2R2MIR2">
    <property type="interactions" value="4"/>
</dbReference>
<dbReference type="InterPro" id="IPR008266">
    <property type="entry name" value="Tyr_kinase_AS"/>
</dbReference>
<keyword evidence="4" id="KW-1133">Transmembrane helix</keyword>
<comment type="subcellular location">
    <subcellularLocation>
        <location evidence="1">Membrane</location>
        <topology evidence="1">Single-pass membrane protein</topology>
    </subcellularLocation>
</comment>
<dbReference type="FunFam" id="1.10.510.10:FF:000462">
    <property type="entry name" value="Receptor tyrosine kinase"/>
    <property type="match status" value="1"/>
</dbReference>
<dbReference type="CDD" id="cd00192">
    <property type="entry name" value="PTKc"/>
    <property type="match status" value="1"/>
</dbReference>
<dbReference type="InParanoid" id="A0A2R2MIR2"/>
<dbReference type="GO" id="GO:0007169">
    <property type="term" value="P:cell surface receptor protein tyrosine kinase signaling pathway"/>
    <property type="evidence" value="ECO:0007669"/>
    <property type="project" value="TreeGrafter"/>
</dbReference>
<protein>
    <submittedName>
        <fullName evidence="7">Tyrosine-protein kinase receptor Tie-1-like</fullName>
    </submittedName>
</protein>
<dbReference type="AlphaFoldDB" id="A0A2R2MIR2"/>
<dbReference type="STRING" id="7574.A0A2R2MIR2"/>
<feature type="domain" description="Protein kinase" evidence="5">
    <location>
        <begin position="41"/>
        <end position="315"/>
    </location>
</feature>
<dbReference type="Proteomes" id="UP000085678">
    <property type="component" value="Unplaced"/>
</dbReference>
<dbReference type="PROSITE" id="PS50011">
    <property type="entry name" value="PROTEIN_KINASE_DOM"/>
    <property type="match status" value="1"/>
</dbReference>
<dbReference type="PROSITE" id="PS00107">
    <property type="entry name" value="PROTEIN_KINASE_ATP"/>
    <property type="match status" value="1"/>
</dbReference>
<feature type="transmembrane region" description="Helical" evidence="4">
    <location>
        <begin position="44"/>
        <end position="67"/>
    </location>
</feature>
<name>A0A2R2MIR2_LINAN</name>
<dbReference type="SMART" id="SM00219">
    <property type="entry name" value="TyrKc"/>
    <property type="match status" value="1"/>
</dbReference>
<evidence type="ECO:0000256" key="1">
    <source>
        <dbReference type="ARBA" id="ARBA00004167"/>
    </source>
</evidence>
<evidence type="ECO:0000256" key="4">
    <source>
        <dbReference type="SAM" id="Phobius"/>
    </source>
</evidence>
<keyword evidence="6" id="KW-1185">Reference proteome</keyword>
<dbReference type="InterPro" id="IPR001245">
    <property type="entry name" value="Ser-Thr/Tyr_kinase_cat_dom"/>
</dbReference>
<dbReference type="RefSeq" id="XP_023930110.1">
    <property type="nucleotide sequence ID" value="XM_024074342.1"/>
</dbReference>
<dbReference type="GO" id="GO:0005524">
    <property type="term" value="F:ATP binding"/>
    <property type="evidence" value="ECO:0007669"/>
    <property type="project" value="UniProtKB-UniRule"/>
</dbReference>
<dbReference type="OrthoDB" id="5984265at2759"/>
<dbReference type="InterPro" id="IPR011009">
    <property type="entry name" value="Kinase-like_dom_sf"/>
</dbReference>
<keyword evidence="3" id="KW-0547">Nucleotide-binding</keyword>
<evidence type="ECO:0000256" key="2">
    <source>
        <dbReference type="ARBA" id="ARBA00051243"/>
    </source>
</evidence>
<comment type="catalytic activity">
    <reaction evidence="2">
        <text>L-tyrosyl-[protein] + ATP = O-phospho-L-tyrosyl-[protein] + ADP + H(+)</text>
        <dbReference type="Rhea" id="RHEA:10596"/>
        <dbReference type="Rhea" id="RHEA-COMP:10136"/>
        <dbReference type="Rhea" id="RHEA-COMP:20101"/>
        <dbReference type="ChEBI" id="CHEBI:15378"/>
        <dbReference type="ChEBI" id="CHEBI:30616"/>
        <dbReference type="ChEBI" id="CHEBI:46858"/>
        <dbReference type="ChEBI" id="CHEBI:61978"/>
        <dbReference type="ChEBI" id="CHEBI:456216"/>
        <dbReference type="EC" id="2.7.10.1"/>
    </reaction>
</comment>
<keyword evidence="3" id="KW-0067">ATP-binding</keyword>
<reference evidence="7" key="1">
    <citation type="submission" date="2025-08" db="UniProtKB">
        <authorList>
            <consortium name="RefSeq"/>
        </authorList>
    </citation>
    <scope>IDENTIFICATION</scope>
    <source>
        <tissue evidence="7">Gonads</tissue>
    </source>
</reference>
<feature type="binding site" evidence="3">
    <location>
        <position position="69"/>
    </location>
    <ligand>
        <name>ATP</name>
        <dbReference type="ChEBI" id="CHEBI:30616"/>
    </ligand>
</feature>
<dbReference type="InterPro" id="IPR000719">
    <property type="entry name" value="Prot_kinase_dom"/>
</dbReference>
<dbReference type="PRINTS" id="PR00109">
    <property type="entry name" value="TYRKINASE"/>
</dbReference>
<dbReference type="GeneID" id="106175959"/>
<gene>
    <name evidence="7" type="primary">LOC106175959</name>
</gene>
<dbReference type="InterPro" id="IPR050122">
    <property type="entry name" value="RTK"/>
</dbReference>
<dbReference type="GO" id="GO:0005886">
    <property type="term" value="C:plasma membrane"/>
    <property type="evidence" value="ECO:0007669"/>
    <property type="project" value="TreeGrafter"/>
</dbReference>
<dbReference type="GO" id="GO:0004714">
    <property type="term" value="F:transmembrane receptor protein tyrosine kinase activity"/>
    <property type="evidence" value="ECO:0007669"/>
    <property type="project" value="UniProtKB-EC"/>
</dbReference>
<sequence>MNAGIPFRVFFLFANVLVNRATTKGASKKETASPSTAGLSKETIIAVGAGGGGGVLLVTIIVAVVCVKKKGKGNSTSESATEGVQKDFIQEMETMTSLVPHENVVKLLGYSKTAPVFIALEFMANGSLKTFLCSSRSDNIYGNLHGGSSRLTSRDLLTFAEHVAKGMSHVAKYGFLHRDLAARNVLVSESLVCKVADFGLARDVIESREYLSKLQGPLPVRWMAPESLSDSLYTTKSDVWAYGILLWEIVTLGATPYPTMVSARDLLKEIDQGYRMEKPKHCTPELYRLMTWCWERDPGRRPTFEELVVHLEKLLREEVTTHVDLNQLSENAYGNIENRIKGEKL</sequence>
<dbReference type="GO" id="GO:0043235">
    <property type="term" value="C:receptor complex"/>
    <property type="evidence" value="ECO:0007669"/>
    <property type="project" value="TreeGrafter"/>
</dbReference>
<dbReference type="SUPFAM" id="SSF56112">
    <property type="entry name" value="Protein kinase-like (PK-like)"/>
    <property type="match status" value="1"/>
</dbReference>
<evidence type="ECO:0000259" key="5">
    <source>
        <dbReference type="PROSITE" id="PS50011"/>
    </source>
</evidence>
<evidence type="ECO:0000256" key="3">
    <source>
        <dbReference type="PROSITE-ProRule" id="PRU10141"/>
    </source>
</evidence>
<dbReference type="PROSITE" id="PS00109">
    <property type="entry name" value="PROTEIN_KINASE_TYR"/>
    <property type="match status" value="1"/>
</dbReference>
<dbReference type="PANTHER" id="PTHR24416">
    <property type="entry name" value="TYROSINE-PROTEIN KINASE RECEPTOR"/>
    <property type="match status" value="1"/>
</dbReference>
<dbReference type="InterPro" id="IPR017441">
    <property type="entry name" value="Protein_kinase_ATP_BS"/>
</dbReference>
<proteinExistence type="predicted"/>
<dbReference type="PANTHER" id="PTHR24416:SF621">
    <property type="entry name" value="TYROSINE KINASE RECEPTOR CAD96CA"/>
    <property type="match status" value="1"/>
</dbReference>
<keyword evidence="4" id="KW-0812">Transmembrane</keyword>
<keyword evidence="4" id="KW-0472">Membrane</keyword>